<dbReference type="SMART" id="SM00248">
    <property type="entry name" value="ANK"/>
    <property type="match status" value="5"/>
</dbReference>
<protein>
    <recommendedName>
        <fullName evidence="5">Protein kinase domain-containing protein</fullName>
    </recommendedName>
</protein>
<dbReference type="Pfam" id="PF12796">
    <property type="entry name" value="Ank_2"/>
    <property type="match status" value="1"/>
</dbReference>
<dbReference type="Pfam" id="PF00069">
    <property type="entry name" value="Pkinase"/>
    <property type="match status" value="1"/>
</dbReference>
<dbReference type="PROSITE" id="PS50297">
    <property type="entry name" value="ANK_REP_REGION"/>
    <property type="match status" value="3"/>
</dbReference>
<dbReference type="InterPro" id="IPR017441">
    <property type="entry name" value="Protein_kinase_ATP_BS"/>
</dbReference>
<keyword evidence="2 4" id="KW-0067">ATP-binding</keyword>
<sequence>MVNSDSQTVRLVHYMAQQYFEQFQTQKLMRARSSITNISLNPTALEATSQAFALRNGRHSNWSQEFPRNIPALVLAATSELPSILKRMVENGHDLESKGTDEETALIRAASFGNEQNVRTLLELGADKDARDHMNETALQRAAGNGSASVVEVLLSKGAIVNVHTSSDWTALMSAVSSGNIQVVQMLVDAGVNLMAETVWGDSALSISTRNGQEAIATLLADRGAVLPRGPAGRRASTVASRRGFTQLVKRLTADYEAVARQPLQRQGSRIMAGLPQIQETAEPAGDGEIDDFFAVVEGLDYSIGFSRRYDLKERLGKGHFAEVFACTNRVTGMVYAVKAFNIPEWKNDSSKVRGLRNEFKALLSASHDNILRGIDLFAEYVENKIYMVLEPAPGGELFNLIVMKQRFTEDETRKIFLQIFSALEFLLTRYQHGLGWVHRDIKPENILLSDTENLHIKLGDLGFAKKIGSEPDETELGTTLCGTPSYVAPEILAESAQRKYGPGVDVSSAGVVLYICICGFPPFSDDLYSRDYPYTLMQQIKSGRFDYPSPYWDDVGDPALDLIDSMLIVDWEKRFDVEKSLYGYIKDRVASLGIQRGQDFGTVEELDWL</sequence>
<dbReference type="AlphaFoldDB" id="A0A8J2IVB3"/>
<dbReference type="Proteomes" id="UP000693738">
    <property type="component" value="Unassembled WGS sequence"/>
</dbReference>
<accession>A0A8J2IVB3</accession>
<dbReference type="InterPro" id="IPR000719">
    <property type="entry name" value="Prot_kinase_dom"/>
</dbReference>
<reference evidence="6" key="1">
    <citation type="submission" date="2021-05" db="EMBL/GenBank/DDBJ databases">
        <authorList>
            <person name="Khan N."/>
        </authorList>
    </citation>
    <scope>NUCLEOTIDE SEQUENCE</scope>
</reference>
<name>A0A8J2IVB3_FUSEQ</name>
<evidence type="ECO:0000256" key="2">
    <source>
        <dbReference type="ARBA" id="ARBA00022840"/>
    </source>
</evidence>
<comment type="caution">
    <text evidence="6">The sequence shown here is derived from an EMBL/GenBank/DDBJ whole genome shotgun (WGS) entry which is preliminary data.</text>
</comment>
<dbReference type="InterPro" id="IPR002110">
    <property type="entry name" value="Ankyrin_rpt"/>
</dbReference>
<evidence type="ECO:0000256" key="3">
    <source>
        <dbReference type="PROSITE-ProRule" id="PRU00023"/>
    </source>
</evidence>
<dbReference type="PANTHER" id="PTHR24347">
    <property type="entry name" value="SERINE/THREONINE-PROTEIN KINASE"/>
    <property type="match status" value="1"/>
</dbReference>
<dbReference type="GO" id="GO:0004672">
    <property type="term" value="F:protein kinase activity"/>
    <property type="evidence" value="ECO:0007669"/>
    <property type="project" value="InterPro"/>
</dbReference>
<dbReference type="Pfam" id="PF00023">
    <property type="entry name" value="Ank"/>
    <property type="match status" value="1"/>
</dbReference>
<dbReference type="PROSITE" id="PS50011">
    <property type="entry name" value="PROTEIN_KINASE_DOM"/>
    <property type="match status" value="1"/>
</dbReference>
<feature type="repeat" description="ANK" evidence="3">
    <location>
        <begin position="167"/>
        <end position="199"/>
    </location>
</feature>
<gene>
    <name evidence="6" type="ORF">FEQUK3_LOCUS6329</name>
</gene>
<keyword evidence="1 4" id="KW-0547">Nucleotide-binding</keyword>
<dbReference type="GO" id="GO:0005524">
    <property type="term" value="F:ATP binding"/>
    <property type="evidence" value="ECO:0007669"/>
    <property type="project" value="UniProtKB-UniRule"/>
</dbReference>
<dbReference type="CDD" id="cd05117">
    <property type="entry name" value="STKc_CAMK"/>
    <property type="match status" value="1"/>
</dbReference>
<feature type="repeat" description="ANK" evidence="3">
    <location>
        <begin position="101"/>
        <end position="133"/>
    </location>
</feature>
<proteinExistence type="predicted"/>
<evidence type="ECO:0000256" key="1">
    <source>
        <dbReference type="ARBA" id="ARBA00022741"/>
    </source>
</evidence>
<feature type="binding site" evidence="4">
    <location>
        <position position="339"/>
    </location>
    <ligand>
        <name>ATP</name>
        <dbReference type="ChEBI" id="CHEBI:30616"/>
    </ligand>
</feature>
<feature type="non-terminal residue" evidence="6">
    <location>
        <position position="1"/>
    </location>
</feature>
<feature type="repeat" description="ANK" evidence="3">
    <location>
        <begin position="134"/>
        <end position="166"/>
    </location>
</feature>
<organism evidence="6 7">
    <name type="scientific">Fusarium equiseti</name>
    <name type="common">Fusarium scirpi</name>
    <dbReference type="NCBI Taxonomy" id="61235"/>
    <lineage>
        <taxon>Eukaryota</taxon>
        <taxon>Fungi</taxon>
        <taxon>Dikarya</taxon>
        <taxon>Ascomycota</taxon>
        <taxon>Pezizomycotina</taxon>
        <taxon>Sordariomycetes</taxon>
        <taxon>Hypocreomycetidae</taxon>
        <taxon>Hypocreales</taxon>
        <taxon>Nectriaceae</taxon>
        <taxon>Fusarium</taxon>
        <taxon>Fusarium incarnatum-equiseti species complex</taxon>
    </lineage>
</organism>
<dbReference type="PROSITE" id="PS50088">
    <property type="entry name" value="ANK_REPEAT"/>
    <property type="match status" value="3"/>
</dbReference>
<evidence type="ECO:0000259" key="5">
    <source>
        <dbReference type="PROSITE" id="PS50011"/>
    </source>
</evidence>
<keyword evidence="3" id="KW-0040">ANK repeat</keyword>
<dbReference type="FunFam" id="1.10.510.10:FF:000571">
    <property type="entry name" value="Maternal embryonic leucine zipper kinase"/>
    <property type="match status" value="1"/>
</dbReference>
<dbReference type="FunFam" id="1.25.40.20:FF:000526">
    <property type="entry name" value="NACHT and Ankyrin domain protein"/>
    <property type="match status" value="1"/>
</dbReference>
<evidence type="ECO:0000256" key="4">
    <source>
        <dbReference type="PROSITE-ProRule" id="PRU10141"/>
    </source>
</evidence>
<feature type="domain" description="Protein kinase" evidence="5">
    <location>
        <begin position="310"/>
        <end position="586"/>
    </location>
</feature>
<dbReference type="EMBL" id="CAJSTJ010000136">
    <property type="protein sequence ID" value="CAG7560657.1"/>
    <property type="molecule type" value="Genomic_DNA"/>
</dbReference>
<evidence type="ECO:0000313" key="6">
    <source>
        <dbReference type="EMBL" id="CAG7560657.1"/>
    </source>
</evidence>
<dbReference type="PROSITE" id="PS00107">
    <property type="entry name" value="PROTEIN_KINASE_ATP"/>
    <property type="match status" value="1"/>
</dbReference>
<evidence type="ECO:0000313" key="7">
    <source>
        <dbReference type="Proteomes" id="UP000693738"/>
    </source>
</evidence>
<dbReference type="SMART" id="SM00220">
    <property type="entry name" value="S_TKc"/>
    <property type="match status" value="1"/>
</dbReference>